<dbReference type="InterPro" id="IPR008620">
    <property type="entry name" value="FixH"/>
</dbReference>
<name>A0A2S8S7B5_9RHOB</name>
<organism evidence="1 2">
    <name type="scientific">Albidovulum denitrificans</name>
    <dbReference type="NCBI Taxonomy" id="404881"/>
    <lineage>
        <taxon>Bacteria</taxon>
        <taxon>Pseudomonadati</taxon>
        <taxon>Pseudomonadota</taxon>
        <taxon>Alphaproteobacteria</taxon>
        <taxon>Rhodobacterales</taxon>
        <taxon>Paracoccaceae</taxon>
        <taxon>Albidovulum</taxon>
    </lineage>
</organism>
<dbReference type="PIRSF" id="PIRSF011386">
    <property type="entry name" value="FixH"/>
    <property type="match status" value="1"/>
</dbReference>
<accession>A0A2S8S7B5</accession>
<sequence>MTKPLSGRKVLAITVSAFAIIIGVNVLMAYKAVSTFPGLEVPNSYVASQTFDAERKAQQALGWTLTESHADGQLRLAFRDRDGLPVRVKDLSALVGRTTEAAQDIHPDFSYVNGDYVADAPLAPGKWMILLEAFSDDGTRFHQRLDLFVKG</sequence>
<dbReference type="AlphaFoldDB" id="A0A2S8S7B5"/>
<dbReference type="EMBL" id="PVEP01000004">
    <property type="protein sequence ID" value="PQV56695.1"/>
    <property type="molecule type" value="Genomic_DNA"/>
</dbReference>
<evidence type="ECO:0000313" key="1">
    <source>
        <dbReference type="EMBL" id="PQV56695.1"/>
    </source>
</evidence>
<dbReference type="InterPro" id="IPR018037">
    <property type="entry name" value="FixH_proteobacterial"/>
</dbReference>
<gene>
    <name evidence="1" type="ORF">LX70_02268</name>
</gene>
<evidence type="ECO:0000313" key="2">
    <source>
        <dbReference type="Proteomes" id="UP000238338"/>
    </source>
</evidence>
<dbReference type="Pfam" id="PF05751">
    <property type="entry name" value="FixH"/>
    <property type="match status" value="1"/>
</dbReference>
<comment type="caution">
    <text evidence="1">The sequence shown here is derived from an EMBL/GenBank/DDBJ whole genome shotgun (WGS) entry which is preliminary data.</text>
</comment>
<reference evidence="1 2" key="1">
    <citation type="submission" date="2018-02" db="EMBL/GenBank/DDBJ databases">
        <title>Genomic Encyclopedia of Archaeal and Bacterial Type Strains, Phase II (KMG-II): from individual species to whole genera.</title>
        <authorList>
            <person name="Goeker M."/>
        </authorList>
    </citation>
    <scope>NUCLEOTIDE SEQUENCE [LARGE SCALE GENOMIC DNA]</scope>
    <source>
        <strain evidence="1 2">DSM 18921</strain>
    </source>
</reference>
<proteinExistence type="predicted"/>
<keyword evidence="2" id="KW-1185">Reference proteome</keyword>
<protein>
    <submittedName>
        <fullName evidence="1">Nitrogen fixation protein FixH</fullName>
    </submittedName>
</protein>
<dbReference type="Proteomes" id="UP000238338">
    <property type="component" value="Unassembled WGS sequence"/>
</dbReference>